<keyword evidence="5" id="KW-0676">Redox-active center</keyword>
<evidence type="ECO:0000256" key="4">
    <source>
        <dbReference type="ARBA" id="ARBA00023157"/>
    </source>
</evidence>
<dbReference type="InterPro" id="IPR005746">
    <property type="entry name" value="Thioredoxin"/>
</dbReference>
<keyword evidence="10" id="KW-1185">Reference proteome</keyword>
<dbReference type="InterPro" id="IPR036249">
    <property type="entry name" value="Thioredoxin-like_sf"/>
</dbReference>
<organism evidence="9 10">
    <name type="scientific">Prosthecobacter dejongeii</name>
    <dbReference type="NCBI Taxonomy" id="48465"/>
    <lineage>
        <taxon>Bacteria</taxon>
        <taxon>Pseudomonadati</taxon>
        <taxon>Verrucomicrobiota</taxon>
        <taxon>Verrucomicrobiia</taxon>
        <taxon>Verrucomicrobiales</taxon>
        <taxon>Verrucomicrobiaceae</taxon>
        <taxon>Prosthecobacter</taxon>
    </lineage>
</organism>
<keyword evidence="7" id="KW-0472">Membrane</keyword>
<dbReference type="GO" id="GO:0005829">
    <property type="term" value="C:cytosol"/>
    <property type="evidence" value="ECO:0007669"/>
    <property type="project" value="TreeGrafter"/>
</dbReference>
<comment type="similarity">
    <text evidence="1">Belongs to the thioredoxin family.</text>
</comment>
<dbReference type="InterPro" id="IPR017937">
    <property type="entry name" value="Thioredoxin_CS"/>
</dbReference>
<keyword evidence="4" id="KW-1015">Disulfide bond</keyword>
<dbReference type="EMBL" id="JACHIF010000005">
    <property type="protein sequence ID" value="MBB5038537.1"/>
    <property type="molecule type" value="Genomic_DNA"/>
</dbReference>
<dbReference type="PROSITE" id="PS51352">
    <property type="entry name" value="THIOREDOXIN_2"/>
    <property type="match status" value="1"/>
</dbReference>
<comment type="caution">
    <text evidence="9">The sequence shown here is derived from an EMBL/GenBank/DDBJ whole genome shotgun (WGS) entry which is preliminary data.</text>
</comment>
<dbReference type="Pfam" id="PF00085">
    <property type="entry name" value="Thioredoxin"/>
    <property type="match status" value="1"/>
</dbReference>
<dbReference type="PANTHER" id="PTHR45663">
    <property type="entry name" value="GEO12009P1"/>
    <property type="match status" value="1"/>
</dbReference>
<reference evidence="9 10" key="1">
    <citation type="submission" date="2020-08" db="EMBL/GenBank/DDBJ databases">
        <title>Genomic Encyclopedia of Type Strains, Phase IV (KMG-IV): sequencing the most valuable type-strain genomes for metagenomic binning, comparative biology and taxonomic classification.</title>
        <authorList>
            <person name="Goeker M."/>
        </authorList>
    </citation>
    <scope>NUCLEOTIDE SEQUENCE [LARGE SCALE GENOMIC DNA]</scope>
    <source>
        <strain evidence="9 10">DSM 12251</strain>
    </source>
</reference>
<evidence type="ECO:0000256" key="3">
    <source>
        <dbReference type="ARBA" id="ARBA00022982"/>
    </source>
</evidence>
<dbReference type="PANTHER" id="PTHR45663:SF11">
    <property type="entry name" value="GEO12009P1"/>
    <property type="match status" value="1"/>
</dbReference>
<dbReference type="GO" id="GO:0045454">
    <property type="term" value="P:cell redox homeostasis"/>
    <property type="evidence" value="ECO:0007669"/>
    <property type="project" value="TreeGrafter"/>
</dbReference>
<evidence type="ECO:0000313" key="9">
    <source>
        <dbReference type="EMBL" id="MBB5038537.1"/>
    </source>
</evidence>
<dbReference type="NCBIfam" id="TIGR01068">
    <property type="entry name" value="thioredoxin"/>
    <property type="match status" value="1"/>
</dbReference>
<dbReference type="SUPFAM" id="SSF52833">
    <property type="entry name" value="Thioredoxin-like"/>
    <property type="match status" value="1"/>
</dbReference>
<dbReference type="PRINTS" id="PR00421">
    <property type="entry name" value="THIOREDOXIN"/>
</dbReference>
<dbReference type="Proteomes" id="UP000534294">
    <property type="component" value="Unassembled WGS sequence"/>
</dbReference>
<dbReference type="PROSITE" id="PS00194">
    <property type="entry name" value="THIOREDOXIN_1"/>
    <property type="match status" value="1"/>
</dbReference>
<evidence type="ECO:0000256" key="5">
    <source>
        <dbReference type="ARBA" id="ARBA00023284"/>
    </source>
</evidence>
<proteinExistence type="inferred from homology"/>
<evidence type="ECO:0000256" key="1">
    <source>
        <dbReference type="ARBA" id="ARBA00008987"/>
    </source>
</evidence>
<keyword evidence="3" id="KW-0249">Electron transport</keyword>
<keyword evidence="7" id="KW-0812">Transmembrane</keyword>
<feature type="transmembrane region" description="Helical" evidence="7">
    <location>
        <begin position="6"/>
        <end position="26"/>
    </location>
</feature>
<protein>
    <recommendedName>
        <fullName evidence="6">Thioredoxin</fullName>
    </recommendedName>
</protein>
<evidence type="ECO:0000256" key="6">
    <source>
        <dbReference type="NCBIfam" id="TIGR01068"/>
    </source>
</evidence>
<evidence type="ECO:0000256" key="2">
    <source>
        <dbReference type="ARBA" id="ARBA00022448"/>
    </source>
</evidence>
<gene>
    <name evidence="9" type="ORF">HNQ64_002800</name>
</gene>
<dbReference type="GO" id="GO:0015035">
    <property type="term" value="F:protein-disulfide reductase activity"/>
    <property type="evidence" value="ECO:0007669"/>
    <property type="project" value="UniProtKB-UniRule"/>
</dbReference>
<keyword evidence="2" id="KW-0813">Transport</keyword>
<dbReference type="AlphaFoldDB" id="A0A7W8DQP0"/>
<keyword evidence="7" id="KW-1133">Transmembrane helix</keyword>
<accession>A0A7W8DQP0</accession>
<evidence type="ECO:0000256" key="7">
    <source>
        <dbReference type="SAM" id="Phobius"/>
    </source>
</evidence>
<dbReference type="InterPro" id="IPR013766">
    <property type="entry name" value="Thioredoxin_domain"/>
</dbReference>
<sequence length="131" mass="14256">MKSSNIGLWIAGAVMAWCGWIALDMATPLSSQGRNYSTLPEVKNATVPVLVEFYADWCGPCRSVGPVVEELSREVSDRAKVVRLDVDLQSELAASHGIRSIPTFISFKEGREVARESGAISKAKMLQMLGL</sequence>
<dbReference type="CDD" id="cd02947">
    <property type="entry name" value="TRX_family"/>
    <property type="match status" value="1"/>
</dbReference>
<feature type="domain" description="Thioredoxin" evidence="8">
    <location>
        <begin position="16"/>
        <end position="131"/>
    </location>
</feature>
<name>A0A7W8DQP0_9BACT</name>
<evidence type="ECO:0000313" key="10">
    <source>
        <dbReference type="Proteomes" id="UP000534294"/>
    </source>
</evidence>
<evidence type="ECO:0000259" key="8">
    <source>
        <dbReference type="PROSITE" id="PS51352"/>
    </source>
</evidence>
<dbReference type="Gene3D" id="3.40.30.10">
    <property type="entry name" value="Glutaredoxin"/>
    <property type="match status" value="1"/>
</dbReference>